<reference evidence="1" key="1">
    <citation type="submission" date="2015-06" db="UniProtKB">
        <authorList>
            <consortium name="EnsemblPlants"/>
        </authorList>
    </citation>
    <scope>IDENTIFICATION</scope>
</reference>
<proteinExistence type="predicted"/>
<dbReference type="EnsemblPlants" id="EMT18509">
    <property type="protein sequence ID" value="EMT18509"/>
    <property type="gene ID" value="F775_42611"/>
</dbReference>
<dbReference type="AlphaFoldDB" id="R7WF18"/>
<organism evidence="1">
    <name type="scientific">Aegilops tauschii</name>
    <name type="common">Tausch's goatgrass</name>
    <name type="synonym">Aegilops squarrosa</name>
    <dbReference type="NCBI Taxonomy" id="37682"/>
    <lineage>
        <taxon>Eukaryota</taxon>
        <taxon>Viridiplantae</taxon>
        <taxon>Streptophyta</taxon>
        <taxon>Embryophyta</taxon>
        <taxon>Tracheophyta</taxon>
        <taxon>Spermatophyta</taxon>
        <taxon>Magnoliopsida</taxon>
        <taxon>Liliopsida</taxon>
        <taxon>Poales</taxon>
        <taxon>Poaceae</taxon>
        <taxon>BOP clade</taxon>
        <taxon>Pooideae</taxon>
        <taxon>Triticodae</taxon>
        <taxon>Triticeae</taxon>
        <taxon>Triticinae</taxon>
        <taxon>Aegilops</taxon>
    </lineage>
</organism>
<evidence type="ECO:0000313" key="1">
    <source>
        <dbReference type="EnsemblPlants" id="EMT18509"/>
    </source>
</evidence>
<protein>
    <submittedName>
        <fullName evidence="1">Uncharacterized protein</fullName>
    </submittedName>
</protein>
<sequence>MEYKGGEQVAMLVSYSTNGHAMVAGETWLLVEWKRSEAAFDGVGWRSRKEGKRSRHSGAHDLQWRG</sequence>
<name>R7WF18_AEGTA</name>
<accession>R7WF18</accession>